<evidence type="ECO:0000313" key="7">
    <source>
        <dbReference type="EMBL" id="KFD51684.1"/>
    </source>
</evidence>
<feature type="domain" description="MYND-type" evidence="6">
    <location>
        <begin position="24"/>
        <end position="62"/>
    </location>
</feature>
<dbReference type="PROSITE" id="PS50865">
    <property type="entry name" value="ZF_MYND_2"/>
    <property type="match status" value="1"/>
</dbReference>
<dbReference type="InterPro" id="IPR050869">
    <property type="entry name" value="H3K4_H4K5_MeTrfase"/>
</dbReference>
<dbReference type="SUPFAM" id="SSF144232">
    <property type="entry name" value="HIT/MYND zinc finger-like"/>
    <property type="match status" value="1"/>
</dbReference>
<dbReference type="SUPFAM" id="SSF82199">
    <property type="entry name" value="SET domain"/>
    <property type="match status" value="1"/>
</dbReference>
<dbReference type="Proteomes" id="UP000030764">
    <property type="component" value="Unassembled WGS sequence"/>
</dbReference>
<gene>
    <name evidence="7" type="ORF">M513_07380</name>
    <name evidence="8" type="ORF">M514_07380</name>
</gene>
<dbReference type="EMBL" id="KL367518">
    <property type="protein sequence ID" value="KFD67068.1"/>
    <property type="molecule type" value="Genomic_DNA"/>
</dbReference>
<dbReference type="AlphaFoldDB" id="A0A085NC72"/>
<protein>
    <recommendedName>
        <fullName evidence="6">MYND-type domain-containing protein</fullName>
    </recommendedName>
</protein>
<dbReference type="Gene3D" id="6.10.140.2220">
    <property type="match status" value="1"/>
</dbReference>
<sequence length="446" mass="50755">MMPSVLEEWPWAYVLLDSETMQYCHYCFRRCDDLLECSVCEFAVYCNTKCQKNAWPDHSGECFLIARTPYDLPTTIVRLISRVLIKINMQGLKSDILMTTTLTDYKKPNFEELDSHYKEINEDASKATNFTQCMHQLHMFMDAERLPAAARLVDIYGKVNSHYVRIRIHTNALQIAFNSLLILNNDLNPIGLGIYLTFSQFQHSCLPNSAVVFNGPTAILNYLGSTPPEKKDAAASYTISYGPIIEETEMRRRYLYNNYYFVCQCPRCSDENFDLIASSLSCKTENCPGHVAFRQSNEMPVASATSSSDSTEFHADALTQYEELLPVFRYHIFALLPLYTSSETSHRHYLPANHPMLALTELNAGNLQWKQKNWDAAKRHFIEAMNIMKFSHGRNHPLSRTVQQCIGACDAAKKGKRINKAPSALQSIQKPKDQGKSSPAVPVKKP</sequence>
<feature type="region of interest" description="Disordered" evidence="5">
    <location>
        <begin position="420"/>
        <end position="446"/>
    </location>
</feature>
<keyword evidence="2 4" id="KW-0863">Zinc-finger</keyword>
<dbReference type="Gene3D" id="1.25.40.10">
    <property type="entry name" value="Tetratricopeptide repeat domain"/>
    <property type="match status" value="1"/>
</dbReference>
<dbReference type="Gene3D" id="1.10.220.160">
    <property type="match status" value="1"/>
</dbReference>
<name>A0A085NC72_9BILA</name>
<keyword evidence="1" id="KW-0479">Metal-binding</keyword>
<proteinExistence type="predicted"/>
<dbReference type="PANTHER" id="PTHR12197">
    <property type="entry name" value="HISTONE-LYSINE N-METHYLTRANSFERASE SMYD"/>
    <property type="match status" value="1"/>
</dbReference>
<evidence type="ECO:0000313" key="9">
    <source>
        <dbReference type="Proteomes" id="UP000030764"/>
    </source>
</evidence>
<evidence type="ECO:0000256" key="1">
    <source>
        <dbReference type="ARBA" id="ARBA00022723"/>
    </source>
</evidence>
<dbReference type="PROSITE" id="PS01360">
    <property type="entry name" value="ZF_MYND_1"/>
    <property type="match status" value="1"/>
</dbReference>
<reference evidence="8 9" key="1">
    <citation type="journal article" date="2014" name="Nat. Genet.">
        <title>Genome and transcriptome of the porcine whipworm Trichuris suis.</title>
        <authorList>
            <person name="Jex A.R."/>
            <person name="Nejsum P."/>
            <person name="Schwarz E.M."/>
            <person name="Hu L."/>
            <person name="Young N.D."/>
            <person name="Hall R.S."/>
            <person name="Korhonen P.K."/>
            <person name="Liao S."/>
            <person name="Thamsborg S."/>
            <person name="Xia J."/>
            <person name="Xu P."/>
            <person name="Wang S."/>
            <person name="Scheerlinck J.P."/>
            <person name="Hofmann A."/>
            <person name="Sternberg P.W."/>
            <person name="Wang J."/>
            <person name="Gasser R.B."/>
        </authorList>
    </citation>
    <scope>NUCLEOTIDE SEQUENCE [LARGE SCALE GENOMIC DNA]</scope>
    <source>
        <strain evidence="8">DCEP-RM93F</strain>
        <strain evidence="7">DCEP-RM93M</strain>
    </source>
</reference>
<evidence type="ECO:0000256" key="4">
    <source>
        <dbReference type="PROSITE-ProRule" id="PRU00134"/>
    </source>
</evidence>
<dbReference type="EMBL" id="KL363236">
    <property type="protein sequence ID" value="KFD51684.1"/>
    <property type="molecule type" value="Genomic_DNA"/>
</dbReference>
<dbReference type="GO" id="GO:0005634">
    <property type="term" value="C:nucleus"/>
    <property type="evidence" value="ECO:0007669"/>
    <property type="project" value="TreeGrafter"/>
</dbReference>
<keyword evidence="3" id="KW-0862">Zinc</keyword>
<evidence type="ECO:0000259" key="6">
    <source>
        <dbReference type="PROSITE" id="PS50865"/>
    </source>
</evidence>
<dbReference type="InterPro" id="IPR046341">
    <property type="entry name" value="SET_dom_sf"/>
</dbReference>
<dbReference type="GO" id="GO:0008270">
    <property type="term" value="F:zinc ion binding"/>
    <property type="evidence" value="ECO:0007669"/>
    <property type="project" value="UniProtKB-KW"/>
</dbReference>
<dbReference type="InterPro" id="IPR011990">
    <property type="entry name" value="TPR-like_helical_dom_sf"/>
</dbReference>
<dbReference type="Proteomes" id="UP000030758">
    <property type="component" value="Unassembled WGS sequence"/>
</dbReference>
<evidence type="ECO:0000256" key="2">
    <source>
        <dbReference type="ARBA" id="ARBA00022771"/>
    </source>
</evidence>
<evidence type="ECO:0000256" key="5">
    <source>
        <dbReference type="SAM" id="MobiDB-lite"/>
    </source>
</evidence>
<dbReference type="InterPro" id="IPR002893">
    <property type="entry name" value="Znf_MYND"/>
</dbReference>
<evidence type="ECO:0000256" key="3">
    <source>
        <dbReference type="ARBA" id="ARBA00022833"/>
    </source>
</evidence>
<organism evidence="8">
    <name type="scientific">Trichuris suis</name>
    <name type="common">pig whipworm</name>
    <dbReference type="NCBI Taxonomy" id="68888"/>
    <lineage>
        <taxon>Eukaryota</taxon>
        <taxon>Metazoa</taxon>
        <taxon>Ecdysozoa</taxon>
        <taxon>Nematoda</taxon>
        <taxon>Enoplea</taxon>
        <taxon>Dorylaimia</taxon>
        <taxon>Trichinellida</taxon>
        <taxon>Trichuridae</taxon>
        <taxon>Trichuris</taxon>
    </lineage>
</organism>
<dbReference type="PANTHER" id="PTHR12197:SF251">
    <property type="entry name" value="EG:BACR7C10.4 PROTEIN"/>
    <property type="match status" value="1"/>
</dbReference>
<accession>A0A085NC72</accession>
<dbReference type="Pfam" id="PF01753">
    <property type="entry name" value="zf-MYND"/>
    <property type="match status" value="1"/>
</dbReference>
<evidence type="ECO:0000313" key="8">
    <source>
        <dbReference type="EMBL" id="KFD67068.1"/>
    </source>
</evidence>
<keyword evidence="9" id="KW-1185">Reference proteome</keyword>
<dbReference type="Gene3D" id="2.170.270.10">
    <property type="entry name" value="SET domain"/>
    <property type="match status" value="1"/>
</dbReference>